<keyword evidence="1" id="KW-0560">Oxidoreductase</keyword>
<evidence type="ECO:0000313" key="1">
    <source>
        <dbReference type="EMBL" id="MEJ7137756.1"/>
    </source>
</evidence>
<reference evidence="1" key="1">
    <citation type="submission" date="2023-10" db="EMBL/GenBank/DDBJ databases">
        <title>Amphibacter perezi, gen. nov., sp. nov. a novel taxa of the family Comamonadaceae, class Betaproteobacteria isolated from the skin microbiota of Pelophylax perezi from different populations.</title>
        <authorList>
            <person name="Costa S."/>
            <person name="Proenca D.N."/>
            <person name="Lopes I."/>
            <person name="Morais P.V."/>
        </authorList>
    </citation>
    <scope>NUCLEOTIDE SEQUENCE</scope>
    <source>
        <strain evidence="1">SL12-8</strain>
    </source>
</reference>
<dbReference type="Proteomes" id="UP001364695">
    <property type="component" value="Unassembled WGS sequence"/>
</dbReference>
<evidence type="ECO:0000313" key="2">
    <source>
        <dbReference type="Proteomes" id="UP001364695"/>
    </source>
</evidence>
<accession>A0ACC6P0P8</accession>
<protein>
    <submittedName>
        <fullName evidence="1">NADH-quinone oxidoreductase subunit NuoN</fullName>
        <ecNumber evidence="1">1.6.5.9</ecNumber>
    </submittedName>
</protein>
<sequence length="501" mass="53356">MNAPLPLNWLGVYPEIILLVMICVILLNDLFLPQGKRHYTYWLSQATVVVVGLMHLSMLGKDAYPAMQGLVQSDTLGHFMAFAGSAATFVTLAYSRRYIATREMYTGEFYTLSLLSLLGVSVMVQASHFLTIYVGLELMSLSLYAMTALRRDHARSIEAAMKYFVLGAMASGFLLYGMSMIYGATGTLSIEQVFQTLQGGAVQHPGVMTLGLVFIVAGLAFKLGAAPFHMWVPDVYHGAPTSITLMIAAAPKLAAFAVTVRLLLGGLMAYAEHWQQMMMVLAVLSMIIGNVAAIAQSNLKRMLAYSTIGQMGFMLLGLTPMVVGGGTQFAAAGASSALFYLVAYVMTTLGTFGLILWLSGESFESEEIADLSGLFKRSPALGAVMILFLLSLAGIPPTVGFYAKMSVLQVLVSTGNPLYVTLAVVGVLLSLVAAFYYLRVIKVMYFDAPPEGAATVCPSGTLGLPGALLAINGVLVIAMGIFPGWLIGMSRSAIAALGLAG</sequence>
<name>A0ACC6P0P8_9BURK</name>
<dbReference type="EC" id="1.6.5.9" evidence="1"/>
<organism evidence="1 2">
    <name type="scientific">Amphibiibacter pelophylacis</name>
    <dbReference type="NCBI Taxonomy" id="1799477"/>
    <lineage>
        <taxon>Bacteria</taxon>
        <taxon>Pseudomonadati</taxon>
        <taxon>Pseudomonadota</taxon>
        <taxon>Betaproteobacteria</taxon>
        <taxon>Burkholderiales</taxon>
        <taxon>Sphaerotilaceae</taxon>
        <taxon>Amphibiibacter</taxon>
    </lineage>
</organism>
<dbReference type="EMBL" id="JAWDIE010000005">
    <property type="protein sequence ID" value="MEJ7137756.1"/>
    <property type="molecule type" value="Genomic_DNA"/>
</dbReference>
<keyword evidence="2" id="KW-1185">Reference proteome</keyword>
<gene>
    <name evidence="1" type="primary">nuoN</name>
    <name evidence="1" type="ORF">RV045_04825</name>
</gene>
<comment type="caution">
    <text evidence="1">The sequence shown here is derived from an EMBL/GenBank/DDBJ whole genome shotgun (WGS) entry which is preliminary data.</text>
</comment>
<proteinExistence type="predicted"/>